<protein>
    <submittedName>
        <fullName evidence="2">Uncharacterized protein</fullName>
    </submittedName>
</protein>
<dbReference type="EMBL" id="JARBJD010000162">
    <property type="protein sequence ID" value="KAK2949089.1"/>
    <property type="molecule type" value="Genomic_DNA"/>
</dbReference>
<feature type="compositionally biased region" description="Gly residues" evidence="1">
    <location>
        <begin position="38"/>
        <end position="66"/>
    </location>
</feature>
<reference evidence="2 3" key="1">
    <citation type="journal article" date="2022" name="bioRxiv">
        <title>Genomics of Preaxostyla Flagellates Illuminates Evolutionary Transitions and the Path Towards Mitochondrial Loss.</title>
        <authorList>
            <person name="Novak L.V.F."/>
            <person name="Treitli S.C."/>
            <person name="Pyrih J."/>
            <person name="Halakuc P."/>
            <person name="Pipaliya S.V."/>
            <person name="Vacek V."/>
            <person name="Brzon O."/>
            <person name="Soukal P."/>
            <person name="Eme L."/>
            <person name="Dacks J.B."/>
            <person name="Karnkowska A."/>
            <person name="Elias M."/>
            <person name="Hampl V."/>
        </authorList>
    </citation>
    <scope>NUCLEOTIDE SEQUENCE [LARGE SCALE GENOMIC DNA]</scope>
    <source>
        <strain evidence="2">NAU3</strain>
        <tissue evidence="2">Gut</tissue>
    </source>
</reference>
<comment type="caution">
    <text evidence="2">The sequence shown here is derived from an EMBL/GenBank/DDBJ whole genome shotgun (WGS) entry which is preliminary data.</text>
</comment>
<keyword evidence="3" id="KW-1185">Reference proteome</keyword>
<evidence type="ECO:0000256" key="1">
    <source>
        <dbReference type="SAM" id="MobiDB-lite"/>
    </source>
</evidence>
<feature type="region of interest" description="Disordered" evidence="1">
    <location>
        <begin position="36"/>
        <end position="96"/>
    </location>
</feature>
<organism evidence="2 3">
    <name type="scientific">Blattamonas nauphoetae</name>
    <dbReference type="NCBI Taxonomy" id="2049346"/>
    <lineage>
        <taxon>Eukaryota</taxon>
        <taxon>Metamonada</taxon>
        <taxon>Preaxostyla</taxon>
        <taxon>Oxymonadida</taxon>
        <taxon>Blattamonas</taxon>
    </lineage>
</organism>
<sequence length="96" mass="9780">MVVRHPKFNHFFAEALEQRVVLNPKQNPQVRECQWNRRGGGGGMLPPSIGGGGGTFPPESGGGGGTLPPPASPGAETEFIGGGGGIAPQSHGVILL</sequence>
<dbReference type="Proteomes" id="UP001281761">
    <property type="component" value="Unassembled WGS sequence"/>
</dbReference>
<accession>A0ABQ9XDZ6</accession>
<evidence type="ECO:0000313" key="3">
    <source>
        <dbReference type="Proteomes" id="UP001281761"/>
    </source>
</evidence>
<proteinExistence type="predicted"/>
<evidence type="ECO:0000313" key="2">
    <source>
        <dbReference type="EMBL" id="KAK2949089.1"/>
    </source>
</evidence>
<name>A0ABQ9XDZ6_9EUKA</name>
<gene>
    <name evidence="2" type="ORF">BLNAU_15930</name>
</gene>